<evidence type="ECO:0000259" key="9">
    <source>
        <dbReference type="Pfam" id="PF21639"/>
    </source>
</evidence>
<evidence type="ECO:0000259" key="7">
    <source>
        <dbReference type="Pfam" id="PF13191"/>
    </source>
</evidence>
<keyword evidence="4" id="KW-0547">Nucleotide-binding</keyword>
<dbReference type="OrthoDB" id="365981at2759"/>
<feature type="domain" description="Origin recognition complex subunit 5 C-terminal" evidence="8">
    <location>
        <begin position="287"/>
        <end position="415"/>
    </location>
</feature>
<dbReference type="AlphaFoldDB" id="A0A5E4M6L9"/>
<name>A0A5E4M6L9_9HEMI</name>
<dbReference type="GO" id="GO:0006270">
    <property type="term" value="P:DNA replication initiation"/>
    <property type="evidence" value="ECO:0007669"/>
    <property type="project" value="TreeGrafter"/>
</dbReference>
<reference evidence="10 11" key="1">
    <citation type="submission" date="2019-08" db="EMBL/GenBank/DDBJ databases">
        <authorList>
            <person name="Alioto T."/>
            <person name="Alioto T."/>
            <person name="Gomez Garrido J."/>
        </authorList>
    </citation>
    <scope>NUCLEOTIDE SEQUENCE [LARGE SCALE GENOMIC DNA]</scope>
</reference>
<comment type="similarity">
    <text evidence="2">Belongs to the ORC5 family.</text>
</comment>
<evidence type="ECO:0000313" key="10">
    <source>
        <dbReference type="EMBL" id="VVC26906.1"/>
    </source>
</evidence>
<evidence type="ECO:0000256" key="6">
    <source>
        <dbReference type="ARBA" id="ARBA00023242"/>
    </source>
</evidence>
<dbReference type="Pfam" id="PF13191">
    <property type="entry name" value="AAA_16"/>
    <property type="match status" value="1"/>
</dbReference>
<organism evidence="10 11">
    <name type="scientific">Cinara cedri</name>
    <dbReference type="NCBI Taxonomy" id="506608"/>
    <lineage>
        <taxon>Eukaryota</taxon>
        <taxon>Metazoa</taxon>
        <taxon>Ecdysozoa</taxon>
        <taxon>Arthropoda</taxon>
        <taxon>Hexapoda</taxon>
        <taxon>Insecta</taxon>
        <taxon>Pterygota</taxon>
        <taxon>Neoptera</taxon>
        <taxon>Paraneoptera</taxon>
        <taxon>Hemiptera</taxon>
        <taxon>Sternorrhyncha</taxon>
        <taxon>Aphidomorpha</taxon>
        <taxon>Aphidoidea</taxon>
        <taxon>Aphididae</taxon>
        <taxon>Lachninae</taxon>
        <taxon>Cinara</taxon>
    </lineage>
</organism>
<keyword evidence="10" id="KW-0378">Hydrolase</keyword>
<accession>A0A5E4M6L9</accession>
<dbReference type="GO" id="GO:0016787">
    <property type="term" value="F:hydrolase activity"/>
    <property type="evidence" value="ECO:0007669"/>
    <property type="project" value="UniProtKB-KW"/>
</dbReference>
<evidence type="ECO:0000256" key="3">
    <source>
        <dbReference type="ARBA" id="ARBA00022705"/>
    </source>
</evidence>
<protein>
    <submittedName>
        <fullName evidence="10">Origin recognition complex, subunit 5,P-loop containing nucleoside triphosphate hydrolase</fullName>
    </submittedName>
</protein>
<dbReference type="Proteomes" id="UP000325440">
    <property type="component" value="Unassembled WGS sequence"/>
</dbReference>
<evidence type="ECO:0000256" key="2">
    <source>
        <dbReference type="ARBA" id="ARBA00006269"/>
    </source>
</evidence>
<feature type="domain" description="Orc1-like AAA ATPase" evidence="7">
    <location>
        <begin position="13"/>
        <end position="151"/>
    </location>
</feature>
<sequence>MNQFVKDTLNLDFPFREAQVDLLCNLLVNNQSVLPPCLFIHGPPSSGKTCLVTRLLHLIGDSIKSSIVNSVSCYTNRILFELILHDLLEDTELNNTRCDHFVQFLNVLKQARIQNERVIIVLDKCEMLEYNQIHVLSKLQELIKSYELCVIFISQVSPTIFDEDIDFIPVIFEQYNSVEINEILSKEKPKKWSKEVYNNFLTVFCGSFIGNCRDLVELKHLANLLFTKYVEPIKDGQCTELNQNLLFRKISPTIQLLLNNVYLATSLENMESLNEDKVKFEKMALDLPYYAKYFLIAAYIASFNSPKYDRQLFVKVSNKKRKIKPPKKLEISTIELVGPKIFSLDRLLAIFYAIIEENTNMTANLLAQINTLTDLGLLIRLGDGKLDSTKYKCSVGFECVNNIGKTVKFNIEKYLIDK</sequence>
<comment type="subcellular location">
    <subcellularLocation>
        <location evidence="1">Nucleus</location>
    </subcellularLocation>
</comment>
<dbReference type="EMBL" id="CABPRJ010000052">
    <property type="protein sequence ID" value="VVC26906.1"/>
    <property type="molecule type" value="Genomic_DNA"/>
</dbReference>
<dbReference type="PANTHER" id="PTHR12705:SF0">
    <property type="entry name" value="ORIGIN RECOGNITION COMPLEX SUBUNIT 5"/>
    <property type="match status" value="1"/>
</dbReference>
<dbReference type="PANTHER" id="PTHR12705">
    <property type="entry name" value="ORIGIN RECOGNITION COMPLEX SUBUNIT 5"/>
    <property type="match status" value="1"/>
</dbReference>
<dbReference type="Pfam" id="PF14630">
    <property type="entry name" value="ORC5_C"/>
    <property type="match status" value="1"/>
</dbReference>
<dbReference type="Pfam" id="PF21639">
    <property type="entry name" value="ORC5_lid"/>
    <property type="match status" value="1"/>
</dbReference>
<evidence type="ECO:0000259" key="8">
    <source>
        <dbReference type="Pfam" id="PF14630"/>
    </source>
</evidence>
<evidence type="ECO:0000256" key="5">
    <source>
        <dbReference type="ARBA" id="ARBA00022840"/>
    </source>
</evidence>
<dbReference type="GO" id="GO:0005664">
    <property type="term" value="C:nuclear origin of replication recognition complex"/>
    <property type="evidence" value="ECO:0007669"/>
    <property type="project" value="TreeGrafter"/>
</dbReference>
<keyword evidence="3" id="KW-0235">DNA replication</keyword>
<keyword evidence="5" id="KW-0067">ATP-binding</keyword>
<dbReference type="Gene3D" id="3.40.50.300">
    <property type="entry name" value="P-loop containing nucleotide triphosphate hydrolases"/>
    <property type="match status" value="1"/>
</dbReference>
<dbReference type="InterPro" id="IPR027417">
    <property type="entry name" value="P-loop_NTPase"/>
</dbReference>
<dbReference type="InterPro" id="IPR047088">
    <property type="entry name" value="ORC5_C"/>
</dbReference>
<proteinExistence type="inferred from homology"/>
<evidence type="ECO:0000313" key="11">
    <source>
        <dbReference type="Proteomes" id="UP000325440"/>
    </source>
</evidence>
<evidence type="ECO:0000256" key="1">
    <source>
        <dbReference type="ARBA" id="ARBA00004123"/>
    </source>
</evidence>
<dbReference type="InterPro" id="IPR041664">
    <property type="entry name" value="AAA_16"/>
</dbReference>
<gene>
    <name evidence="10" type="ORF">CINCED_3A003563</name>
</gene>
<feature type="domain" description="ORC5 lid" evidence="9">
    <location>
        <begin position="197"/>
        <end position="239"/>
    </location>
</feature>
<dbReference type="GO" id="GO:0003688">
    <property type="term" value="F:DNA replication origin binding"/>
    <property type="evidence" value="ECO:0007669"/>
    <property type="project" value="TreeGrafter"/>
</dbReference>
<dbReference type="SUPFAM" id="SSF52540">
    <property type="entry name" value="P-loop containing nucleoside triphosphate hydrolases"/>
    <property type="match status" value="1"/>
</dbReference>
<keyword evidence="11" id="KW-1185">Reference proteome</keyword>
<evidence type="ECO:0000256" key="4">
    <source>
        <dbReference type="ARBA" id="ARBA00022741"/>
    </source>
</evidence>
<dbReference type="InterPro" id="IPR020796">
    <property type="entry name" value="ORC5"/>
</dbReference>
<dbReference type="InterPro" id="IPR048866">
    <property type="entry name" value="ORC5_lid"/>
</dbReference>
<keyword evidence="6" id="KW-0539">Nucleus</keyword>